<evidence type="ECO:0000313" key="5">
    <source>
        <dbReference type="EMBL" id="QIH73767.1"/>
    </source>
</evidence>
<dbReference type="GO" id="GO:0008237">
    <property type="term" value="F:metallopeptidase activity"/>
    <property type="evidence" value="ECO:0007669"/>
    <property type="project" value="UniProtKB-KW"/>
</dbReference>
<dbReference type="InterPro" id="IPR045570">
    <property type="entry name" value="Metalloprtase-TldD/E_cen_dom"/>
</dbReference>
<evidence type="ECO:0000313" key="7">
    <source>
        <dbReference type="Proteomes" id="UP000289220"/>
    </source>
</evidence>
<dbReference type="InterPro" id="IPR045569">
    <property type="entry name" value="Metalloprtase-TldD/E_C"/>
</dbReference>
<dbReference type="EMBL" id="UXHF01000008">
    <property type="protein sequence ID" value="VDC51862.1"/>
    <property type="molecule type" value="Genomic_DNA"/>
</dbReference>
<dbReference type="InterPro" id="IPR035068">
    <property type="entry name" value="TldD/PmbA_N"/>
</dbReference>
<feature type="domain" description="Metalloprotease TldD/E central" evidence="4">
    <location>
        <begin position="143"/>
        <end position="230"/>
    </location>
</feature>
<keyword evidence="7" id="KW-1185">Reference proteome</keyword>
<dbReference type="AlphaFoldDB" id="A0A6G7EK82"/>
<dbReference type="PANTHER" id="PTHR43421:SF1">
    <property type="entry name" value="METALLOPROTEASE PMBA"/>
    <property type="match status" value="1"/>
</dbReference>
<evidence type="ECO:0000313" key="8">
    <source>
        <dbReference type="Proteomes" id="UP000501325"/>
    </source>
</evidence>
<evidence type="ECO:0000256" key="1">
    <source>
        <dbReference type="ARBA" id="ARBA00005836"/>
    </source>
</evidence>
<dbReference type="PANTHER" id="PTHR43421">
    <property type="entry name" value="METALLOPROTEASE PMBA"/>
    <property type="match status" value="1"/>
</dbReference>
<accession>A0A6G7EK82</accession>
<dbReference type="InterPro" id="IPR002510">
    <property type="entry name" value="Metalloprtase-TldD/E_N"/>
</dbReference>
<reference evidence="6 7" key="1">
    <citation type="submission" date="2018-11" db="EMBL/GenBank/DDBJ databases">
        <authorList>
            <person name="Peiro R."/>
            <person name="Begona"/>
            <person name="Cbmso G."/>
            <person name="Lopez M."/>
            <person name="Gonzalez S."/>
            <person name="Sacristan E."/>
            <person name="Castillo E."/>
        </authorList>
    </citation>
    <scope>NUCLEOTIDE SEQUENCE [LARGE SCALE GENOMIC DNA]</scope>
    <source>
        <strain evidence="6">Brev_genome</strain>
    </source>
</reference>
<dbReference type="Pfam" id="PF19289">
    <property type="entry name" value="PmbA_TldD_3rd"/>
    <property type="match status" value="1"/>
</dbReference>
<dbReference type="EMBL" id="CP048751">
    <property type="protein sequence ID" value="QIH73767.1"/>
    <property type="molecule type" value="Genomic_DNA"/>
</dbReference>
<sequence>MTDTLDAPVSTDLLPDLLNDIVQAALRAGADAAEAVSADRRSLSVGVRNGKLEDVEREESRDLGLRVFVGQRQASVSASDLSPETRTRLVERAVAMARLAPEDPHAGFAPEDRLARGPFVDLDLFDPSERTALILEQVSAEAETAALAVEGVARSEGGHASWSSSQWRLVTSHGFEGDYRGSAFSLGVGVIAEKDGAMERGGESRSTRHLVDLPGAEIIGRTAGERAVARTGARKIASTTAPVIFDNRMAGQIVSPAIGAISGPSIARGTSFLKDRMGQRVFAEGVTLIDDPFRPRGLGSTPFDDEGVAVERRALFDDGVLTTWLLNCASARQLGLQSTGHASRGLAGPPGVGTHNLHMEPGDRDLAGLMADAGTGLLVTSMFGPSLNGNTGDWSAGVSGFWFENGEIAYPVNEVTVAGKLPELYLRLQRGSDLEFRGGFNVPSLMFDAVAIAGK</sequence>
<dbReference type="GO" id="GO:0006508">
    <property type="term" value="P:proteolysis"/>
    <property type="evidence" value="ECO:0007669"/>
    <property type="project" value="UniProtKB-KW"/>
</dbReference>
<evidence type="ECO:0000259" key="2">
    <source>
        <dbReference type="Pfam" id="PF01523"/>
    </source>
</evidence>
<dbReference type="RefSeq" id="WP_008263313.1">
    <property type="nucleotide sequence ID" value="NZ_CP048751.1"/>
</dbReference>
<dbReference type="SUPFAM" id="SSF111283">
    <property type="entry name" value="Putative modulator of DNA gyrase, PmbA/TldD"/>
    <property type="match status" value="1"/>
</dbReference>
<comment type="similarity">
    <text evidence="1">Belongs to the peptidase U62 family.</text>
</comment>
<reference evidence="5 8" key="2">
    <citation type="submission" date="2020-01" db="EMBL/GenBank/DDBJ databases">
        <authorList>
            <person name="Wang S."/>
        </authorList>
    </citation>
    <scope>NUCLEOTIDE SEQUENCE [LARGE SCALE GENOMIC DNA]</scope>
    <source>
        <strain evidence="5 8">D151-2-6</strain>
    </source>
</reference>
<keyword evidence="6" id="KW-0482">Metalloprotease</keyword>
<evidence type="ECO:0000313" key="6">
    <source>
        <dbReference type="EMBL" id="VDC51862.1"/>
    </source>
</evidence>
<feature type="domain" description="Metalloprotease TldD/E C-terminal" evidence="3">
    <location>
        <begin position="239"/>
        <end position="454"/>
    </location>
</feature>
<dbReference type="Proteomes" id="UP000289220">
    <property type="component" value="Unassembled WGS sequence"/>
</dbReference>
<proteinExistence type="inferred from homology"/>
<dbReference type="Pfam" id="PF19290">
    <property type="entry name" value="PmbA_TldD_2nd"/>
    <property type="match status" value="1"/>
</dbReference>
<dbReference type="InterPro" id="IPR047657">
    <property type="entry name" value="PmbA"/>
</dbReference>
<organism evidence="6 7">
    <name type="scientific">Brevundimonas mediterranea</name>
    <dbReference type="NCBI Taxonomy" id="74329"/>
    <lineage>
        <taxon>Bacteria</taxon>
        <taxon>Pseudomonadati</taxon>
        <taxon>Pseudomonadota</taxon>
        <taxon>Alphaproteobacteria</taxon>
        <taxon>Caulobacterales</taxon>
        <taxon>Caulobacteraceae</taxon>
        <taxon>Brevundimonas</taxon>
    </lineage>
</organism>
<evidence type="ECO:0000259" key="4">
    <source>
        <dbReference type="Pfam" id="PF19290"/>
    </source>
</evidence>
<dbReference type="InterPro" id="IPR036059">
    <property type="entry name" value="TldD/PmbA_sf"/>
</dbReference>
<dbReference type="KEGG" id="bmed:GYM46_12920"/>
<keyword evidence="6" id="KW-0645">Protease</keyword>
<dbReference type="Pfam" id="PF01523">
    <property type="entry name" value="PmbA_TldD_1st"/>
    <property type="match status" value="1"/>
</dbReference>
<gene>
    <name evidence="6" type="primary">pmbA</name>
    <name evidence="6" type="ORF">BREV_BREV_00653</name>
    <name evidence="5" type="ORF">GYM46_12920</name>
</gene>
<dbReference type="Proteomes" id="UP000501325">
    <property type="component" value="Chromosome"/>
</dbReference>
<name>A0A6G7EK82_9CAUL</name>
<protein>
    <submittedName>
        <fullName evidence="6">Metalloprotease PmbA</fullName>
    </submittedName>
    <submittedName>
        <fullName evidence="5">TldD/PmbA family protein</fullName>
    </submittedName>
</protein>
<dbReference type="GO" id="GO:0005829">
    <property type="term" value="C:cytosol"/>
    <property type="evidence" value="ECO:0007669"/>
    <property type="project" value="TreeGrafter"/>
</dbReference>
<evidence type="ECO:0000259" key="3">
    <source>
        <dbReference type="Pfam" id="PF19289"/>
    </source>
</evidence>
<keyword evidence="6" id="KW-0378">Hydrolase</keyword>
<dbReference type="Gene3D" id="3.30.2290.10">
    <property type="entry name" value="PmbA/TldD superfamily"/>
    <property type="match status" value="1"/>
</dbReference>
<feature type="domain" description="Metalloprotease TldD/E N-terminal" evidence="2">
    <location>
        <begin position="33"/>
        <end position="97"/>
    </location>
</feature>